<protein>
    <submittedName>
        <fullName evidence="1">Uncharacterized protein</fullName>
    </submittedName>
</protein>
<dbReference type="RefSeq" id="WP_085760165.1">
    <property type="nucleotide sequence ID" value="NZ_CP019343.1"/>
</dbReference>
<proteinExistence type="predicted"/>
<dbReference type="OrthoDB" id="5728003at2"/>
<name>A0A1X9NJE1_9GAMM</name>
<dbReference type="EMBL" id="CP019343">
    <property type="protein sequence ID" value="ARN75965.1"/>
    <property type="molecule type" value="Genomic_DNA"/>
</dbReference>
<organism evidence="1 2">
    <name type="scientific">Oceanicoccus sagamiensis</name>
    <dbReference type="NCBI Taxonomy" id="716816"/>
    <lineage>
        <taxon>Bacteria</taxon>
        <taxon>Pseudomonadati</taxon>
        <taxon>Pseudomonadota</taxon>
        <taxon>Gammaproteobacteria</taxon>
        <taxon>Cellvibrionales</taxon>
        <taxon>Spongiibacteraceae</taxon>
        <taxon>Oceanicoccus</taxon>
    </lineage>
</organism>
<evidence type="ECO:0000313" key="1">
    <source>
        <dbReference type="EMBL" id="ARN75965.1"/>
    </source>
</evidence>
<dbReference type="STRING" id="716816.BST96_18815"/>
<sequence>MSKLIATSVVRGSNQGESHGGVYLIDFDREAVNQVIDWNTTDIDWQGRGWDRGLRGIAFDGDRVFIAASNEIFVYTPQFKKIASYKCPYLMHAHEIMVHKRRLYITSTGFDAILGFDLDNNEFCFGLHLVDIEGQVQGRPFDPKSEKGPAPSNTLHVNNVFCSSKGLFFSGLRTKALYMFNGKTIQRYARLPTGIHNARPFREGVLYNDTATDRVRYIEQEQQFSFEVPQFDPGQLTHAKLDDSRIARAGFGRGLCELGGGLVAAGSSPSTIALHDFDRLKTVKTVNLTMDIRNAIHGLEVWPY</sequence>
<gene>
    <name evidence="1" type="ORF">BST96_18815</name>
</gene>
<dbReference type="SUPFAM" id="SSF63825">
    <property type="entry name" value="YWTD domain"/>
    <property type="match status" value="1"/>
</dbReference>
<dbReference type="AlphaFoldDB" id="A0A1X9NJE1"/>
<reference evidence="1 2" key="1">
    <citation type="submission" date="2016-11" db="EMBL/GenBank/DDBJ databases">
        <title>Trade-off between light-utilization and light-protection in marine flavobacteria.</title>
        <authorList>
            <person name="Kumagai Y."/>
        </authorList>
    </citation>
    <scope>NUCLEOTIDE SEQUENCE [LARGE SCALE GENOMIC DNA]</scope>
    <source>
        <strain evidence="1 2">NBRC 107125</strain>
    </source>
</reference>
<dbReference type="Proteomes" id="UP000193450">
    <property type="component" value="Chromosome"/>
</dbReference>
<dbReference type="KEGG" id="osg:BST96_18815"/>
<accession>A0A1X9NJE1</accession>
<keyword evidence="2" id="KW-1185">Reference proteome</keyword>
<evidence type="ECO:0000313" key="2">
    <source>
        <dbReference type="Proteomes" id="UP000193450"/>
    </source>
</evidence>